<gene>
    <name evidence="1" type="ORF">M440DRAFT_78986</name>
</gene>
<dbReference type="EMBL" id="KZ679126">
    <property type="protein sequence ID" value="PTB81199.1"/>
    <property type="molecule type" value="Genomic_DNA"/>
</dbReference>
<reference evidence="1 2" key="1">
    <citation type="submission" date="2016-07" db="EMBL/GenBank/DDBJ databases">
        <title>Multiple horizontal gene transfer events from other fungi enriched the ability of initially mycotrophic Trichoderma (Ascomycota) to feed on dead plant biomass.</title>
        <authorList>
            <consortium name="DOE Joint Genome Institute"/>
            <person name="Aerts A."/>
            <person name="Atanasova L."/>
            <person name="Chenthamara K."/>
            <person name="Zhang J."/>
            <person name="Grujic M."/>
            <person name="Henrissat B."/>
            <person name="Kuo A."/>
            <person name="Salamov A."/>
            <person name="Lipzen A."/>
            <person name="Labutti K."/>
            <person name="Barry K."/>
            <person name="Miao Y."/>
            <person name="Rahimi M.J."/>
            <person name="Shen Q."/>
            <person name="Grigoriev I.V."/>
            <person name="Kubicek C.P."/>
            <person name="Druzhinina I.S."/>
        </authorList>
    </citation>
    <scope>NUCLEOTIDE SEQUENCE [LARGE SCALE GENOMIC DNA]</scope>
    <source>
        <strain evidence="1 2">ATCC 18648</strain>
    </source>
</reference>
<name>A0A2T4CI08_TRILO</name>
<protein>
    <submittedName>
        <fullName evidence="1">Uncharacterized protein</fullName>
    </submittedName>
</protein>
<sequence length="169" mass="18754">MLQKTGARICFAVKCEHGQSALPRYASAVMNDTRRRRFSWLGTAETPHDPGLLYLTASSGSLTVKDRETMCRSREDPVLLVAKHASRKKQTRPLYTQTRPASSGEYDRSSLTRCSQGCLPKHRACLCFPLQVTSISDGANSDASCHEARDIVVCKPNSVVRLPPWLGYI</sequence>
<organism evidence="1 2">
    <name type="scientific">Trichoderma longibrachiatum ATCC 18648</name>
    <dbReference type="NCBI Taxonomy" id="983965"/>
    <lineage>
        <taxon>Eukaryota</taxon>
        <taxon>Fungi</taxon>
        <taxon>Dikarya</taxon>
        <taxon>Ascomycota</taxon>
        <taxon>Pezizomycotina</taxon>
        <taxon>Sordariomycetes</taxon>
        <taxon>Hypocreomycetidae</taxon>
        <taxon>Hypocreales</taxon>
        <taxon>Hypocreaceae</taxon>
        <taxon>Trichoderma</taxon>
    </lineage>
</organism>
<dbReference type="Proteomes" id="UP000240760">
    <property type="component" value="Unassembled WGS sequence"/>
</dbReference>
<keyword evidence="2" id="KW-1185">Reference proteome</keyword>
<evidence type="ECO:0000313" key="1">
    <source>
        <dbReference type="EMBL" id="PTB81199.1"/>
    </source>
</evidence>
<proteinExistence type="predicted"/>
<evidence type="ECO:0000313" key="2">
    <source>
        <dbReference type="Proteomes" id="UP000240760"/>
    </source>
</evidence>
<accession>A0A2T4CI08</accession>
<dbReference type="AlphaFoldDB" id="A0A2T4CI08"/>